<evidence type="ECO:0000313" key="2">
    <source>
        <dbReference type="Proteomes" id="UP000064137"/>
    </source>
</evidence>
<reference evidence="1 2" key="1">
    <citation type="submission" date="2016-01" db="EMBL/GenBank/DDBJ databases">
        <title>Annotation of Pseudomonas oryzihabitans USDA-ARS-USMARC-56511.</title>
        <authorList>
            <person name="Harhay G.P."/>
            <person name="Harhay D.M."/>
            <person name="Smith T.P.L."/>
            <person name="Bono J.L."/>
            <person name="Heaton M.P."/>
            <person name="Clawson M.L."/>
            <person name="Chitko-Mckown C.G."/>
            <person name="Capik S.F."/>
            <person name="DeDonder K.D."/>
            <person name="Apley M.D."/>
            <person name="Lubbers B.V."/>
            <person name="White B.J."/>
            <person name="Larson R.L."/>
        </authorList>
    </citation>
    <scope>NUCLEOTIDE SEQUENCE [LARGE SCALE GENOMIC DNA]</scope>
    <source>
        <strain evidence="1 2">USDA-ARS-USMARC-56511</strain>
    </source>
</reference>
<organism evidence="1 2">
    <name type="scientific">Pseudomonas oryzihabitans</name>
    <dbReference type="NCBI Taxonomy" id="47885"/>
    <lineage>
        <taxon>Bacteria</taxon>
        <taxon>Pseudomonadati</taxon>
        <taxon>Pseudomonadota</taxon>
        <taxon>Gammaproteobacteria</taxon>
        <taxon>Pseudomonadales</taxon>
        <taxon>Pseudomonadaceae</taxon>
        <taxon>Pseudomonas</taxon>
    </lineage>
</organism>
<gene>
    <name evidence="1" type="ORF">APT59_10990</name>
</gene>
<dbReference type="Proteomes" id="UP000064137">
    <property type="component" value="Chromosome"/>
</dbReference>
<dbReference type="KEGG" id="por:APT59_10990"/>
<dbReference type="OrthoDB" id="7019332at2"/>
<dbReference type="AlphaFoldDB" id="A0A0U4W9Q0"/>
<dbReference type="EMBL" id="CP013987">
    <property type="protein sequence ID" value="ALZ84693.1"/>
    <property type="molecule type" value="Genomic_DNA"/>
</dbReference>
<name>A0A0U4W9Q0_9PSED</name>
<dbReference type="RefSeq" id="WP_059314882.1">
    <property type="nucleotide sequence ID" value="NZ_CP013987.1"/>
</dbReference>
<proteinExistence type="predicted"/>
<protein>
    <submittedName>
        <fullName evidence="1">Uncharacterized protein</fullName>
    </submittedName>
</protein>
<sequence length="116" mass="13604">MSFFLSGIGNLQVLLDNCLQRERDYFSQPAGQRRCADPFVFVRAALIYRKRQDTGAERAICERWDLILQDFERQAQAVEMTGRDNALALQLRSRKQLLERRDATQMRLLPRQRETG</sequence>
<accession>A0A0U4W9Q0</accession>
<evidence type="ECO:0000313" key="1">
    <source>
        <dbReference type="EMBL" id="ALZ84693.1"/>
    </source>
</evidence>